<dbReference type="EMBL" id="VSSQ01109893">
    <property type="protein sequence ID" value="MPN47976.1"/>
    <property type="molecule type" value="Genomic_DNA"/>
</dbReference>
<dbReference type="EC" id="5.3.1.13" evidence="2"/>
<dbReference type="PANTHER" id="PTHR42745">
    <property type="match status" value="1"/>
</dbReference>
<sequence length="125" mass="14132">MRVKDVMCKFNDIAVTSPNTIFKDTLIKMTEKPLGCICIIEENRKLIGILTDGDIRRVLQRFDNVLNIEISNVMTVNPITIHENAPLVEALALMENRINQISVLPVVENEVIIGLIRIHDIIGKQ</sequence>
<feature type="domain" description="CBS" evidence="1">
    <location>
        <begin position="74"/>
        <end position="125"/>
    </location>
</feature>
<name>A0A645IAN9_9ZZZZ</name>
<dbReference type="InterPro" id="IPR000644">
    <property type="entry name" value="CBS_dom"/>
</dbReference>
<evidence type="ECO:0000259" key="1">
    <source>
        <dbReference type="PROSITE" id="PS51371"/>
    </source>
</evidence>
<dbReference type="InterPro" id="IPR050986">
    <property type="entry name" value="GutQ/KpsF_isomerases"/>
</dbReference>
<gene>
    <name evidence="2" type="primary">kdsD_24</name>
    <name evidence="2" type="ORF">SDC9_195580</name>
</gene>
<dbReference type="PROSITE" id="PS51371">
    <property type="entry name" value="CBS"/>
    <property type="match status" value="2"/>
</dbReference>
<dbReference type="PANTHER" id="PTHR42745:SF1">
    <property type="entry name" value="ARABINOSE 5-PHOSPHATE ISOMERASE KDSD"/>
    <property type="match status" value="1"/>
</dbReference>
<proteinExistence type="predicted"/>
<dbReference type="Gene3D" id="3.10.580.10">
    <property type="entry name" value="CBS-domain"/>
    <property type="match status" value="1"/>
</dbReference>
<keyword evidence="2" id="KW-0413">Isomerase</keyword>
<dbReference type="Pfam" id="PF00571">
    <property type="entry name" value="CBS"/>
    <property type="match status" value="2"/>
</dbReference>
<dbReference type="AlphaFoldDB" id="A0A645IAN9"/>
<dbReference type="InterPro" id="IPR046342">
    <property type="entry name" value="CBS_dom_sf"/>
</dbReference>
<evidence type="ECO:0000313" key="2">
    <source>
        <dbReference type="EMBL" id="MPN47976.1"/>
    </source>
</evidence>
<dbReference type="GO" id="GO:0019146">
    <property type="term" value="F:arabinose-5-phosphate isomerase activity"/>
    <property type="evidence" value="ECO:0007669"/>
    <property type="project" value="UniProtKB-EC"/>
</dbReference>
<feature type="domain" description="CBS" evidence="1">
    <location>
        <begin position="7"/>
        <end position="70"/>
    </location>
</feature>
<dbReference type="SMART" id="SM00116">
    <property type="entry name" value="CBS"/>
    <property type="match status" value="2"/>
</dbReference>
<comment type="caution">
    <text evidence="2">The sequence shown here is derived from an EMBL/GenBank/DDBJ whole genome shotgun (WGS) entry which is preliminary data.</text>
</comment>
<protein>
    <submittedName>
        <fullName evidence="2">Arabinose 5-phosphate isomerase KdsD</fullName>
        <ecNumber evidence="2">5.3.1.13</ecNumber>
    </submittedName>
</protein>
<organism evidence="2">
    <name type="scientific">bioreactor metagenome</name>
    <dbReference type="NCBI Taxonomy" id="1076179"/>
    <lineage>
        <taxon>unclassified sequences</taxon>
        <taxon>metagenomes</taxon>
        <taxon>ecological metagenomes</taxon>
    </lineage>
</organism>
<dbReference type="SUPFAM" id="SSF54631">
    <property type="entry name" value="CBS-domain pair"/>
    <property type="match status" value="1"/>
</dbReference>
<accession>A0A645IAN9</accession>
<reference evidence="2" key="1">
    <citation type="submission" date="2019-08" db="EMBL/GenBank/DDBJ databases">
        <authorList>
            <person name="Kucharzyk K."/>
            <person name="Murdoch R.W."/>
            <person name="Higgins S."/>
            <person name="Loffler F."/>
        </authorList>
    </citation>
    <scope>NUCLEOTIDE SEQUENCE</scope>
</reference>
<dbReference type="CDD" id="cd04604">
    <property type="entry name" value="CBS_pair_SIS_assoc"/>
    <property type="match status" value="1"/>
</dbReference>